<proteinExistence type="predicted"/>
<protein>
    <submittedName>
        <fullName evidence="1">DUF3108 domain-containing protein</fullName>
    </submittedName>
</protein>
<evidence type="ECO:0000313" key="1">
    <source>
        <dbReference type="EMBL" id="MCX5617695.1"/>
    </source>
</evidence>
<sequence>MTFDLSFLSHRPVLRRFAGLTMAISFLFGQAEAQAAGAEQKATDQNTHLHYSVFVHGYHALNADVDYVMQPWGYGIESHLYTAGLASWFLTLNLMSSAQGRFNGAEITPVSFSNKGFSRGEERKAHIDFDLSGPHVTVLFPPEKKREPLPETELKQAVDMLSYLVALTHRMQVKQNCTFGKPIFDGVHLSYLDMHGPDKTSMPKDHNPFFKGEAQRCDFTGRQIGGFSIGSPFKAAQSAPHPGTVWFAHDEKAGLLPVRIEFNHYKMGLILVVLQTAPQFSTISHGNQVH</sequence>
<dbReference type="Pfam" id="PF11306">
    <property type="entry name" value="DUF3108"/>
    <property type="match status" value="1"/>
</dbReference>
<evidence type="ECO:0000313" key="2">
    <source>
        <dbReference type="Proteomes" id="UP001165576"/>
    </source>
</evidence>
<dbReference type="EMBL" id="JANIDY010000001">
    <property type="protein sequence ID" value="MCX5617695.1"/>
    <property type="molecule type" value="Genomic_DNA"/>
</dbReference>
<name>A0ABT3WF08_9PROT</name>
<organism evidence="1 2">
    <name type="scientific">Bombella pluederhausensis</name>
    <dbReference type="NCBI Taxonomy" id="2967336"/>
    <lineage>
        <taxon>Bacteria</taxon>
        <taxon>Pseudomonadati</taxon>
        <taxon>Pseudomonadota</taxon>
        <taxon>Alphaproteobacteria</taxon>
        <taxon>Acetobacterales</taxon>
        <taxon>Acetobacteraceae</taxon>
        <taxon>Bombella</taxon>
    </lineage>
</organism>
<keyword evidence="2" id="KW-1185">Reference proteome</keyword>
<dbReference type="RefSeq" id="WP_266116161.1">
    <property type="nucleotide sequence ID" value="NZ_JANIDY010000001.1"/>
</dbReference>
<comment type="caution">
    <text evidence="1">The sequence shown here is derived from an EMBL/GenBank/DDBJ whole genome shotgun (WGS) entry which is preliminary data.</text>
</comment>
<dbReference type="InterPro" id="IPR021457">
    <property type="entry name" value="DUF3108"/>
</dbReference>
<gene>
    <name evidence="1" type="ORF">NQF86_03280</name>
</gene>
<accession>A0ABT3WF08</accession>
<dbReference type="Proteomes" id="UP001165576">
    <property type="component" value="Unassembled WGS sequence"/>
</dbReference>
<reference evidence="1" key="1">
    <citation type="submission" date="2022-07" db="EMBL/GenBank/DDBJ databases">
        <title>Bombella genomes.</title>
        <authorList>
            <person name="Harer L."/>
            <person name="Styblova S."/>
            <person name="Ehrmann M."/>
        </authorList>
    </citation>
    <scope>NUCLEOTIDE SEQUENCE</scope>
    <source>
        <strain evidence="1">TMW 2.2543</strain>
    </source>
</reference>